<dbReference type="Proteomes" id="UP001162741">
    <property type="component" value="Chromosome"/>
</dbReference>
<accession>A0ABY6IUR2</accession>
<evidence type="ECO:0000256" key="1">
    <source>
        <dbReference type="SAM" id="Coils"/>
    </source>
</evidence>
<evidence type="ECO:0000313" key="2">
    <source>
        <dbReference type="EMBL" id="UYQ91030.1"/>
    </source>
</evidence>
<proteinExistence type="predicted"/>
<feature type="coiled-coil region" evidence="1">
    <location>
        <begin position="13"/>
        <end position="47"/>
    </location>
</feature>
<reference evidence="2" key="1">
    <citation type="submission" date="2022-10" db="EMBL/GenBank/DDBJ databases">
        <title>Chitinophaga sp. nov., isolated from soil.</title>
        <authorList>
            <person name="Jeon C.O."/>
        </authorList>
    </citation>
    <scope>NUCLEOTIDE SEQUENCE</scope>
    <source>
        <strain evidence="2">R8</strain>
    </source>
</reference>
<dbReference type="RefSeq" id="WP_264279520.1">
    <property type="nucleotide sequence ID" value="NZ_CP107006.1"/>
</dbReference>
<evidence type="ECO:0000313" key="3">
    <source>
        <dbReference type="Proteomes" id="UP001162741"/>
    </source>
</evidence>
<keyword evidence="1" id="KW-0175">Coiled coil</keyword>
<name>A0ABY6IUR2_9BACT</name>
<keyword evidence="3" id="KW-1185">Reference proteome</keyword>
<protein>
    <submittedName>
        <fullName evidence="2">Uncharacterized protein</fullName>
    </submittedName>
</protein>
<sequence>MPVKNFEELHKQHQIWKLDLLKAEKEIKSLQAELTDLSSKATSTDQKIQLEHLQNSLIRHKVVVNDKLGEITRIDKLMSEEGADSDKLLTLDHLQQEDMEQFDRLFGELRKEFKSFRQNLG</sequence>
<dbReference type="EMBL" id="CP107006">
    <property type="protein sequence ID" value="UYQ91030.1"/>
    <property type="molecule type" value="Genomic_DNA"/>
</dbReference>
<organism evidence="2 3">
    <name type="scientific">Chitinophaga horti</name>
    <dbReference type="NCBI Taxonomy" id="2920382"/>
    <lineage>
        <taxon>Bacteria</taxon>
        <taxon>Pseudomonadati</taxon>
        <taxon>Bacteroidota</taxon>
        <taxon>Chitinophagia</taxon>
        <taxon>Chitinophagales</taxon>
        <taxon>Chitinophagaceae</taxon>
        <taxon>Chitinophaga</taxon>
    </lineage>
</organism>
<gene>
    <name evidence="2" type="ORF">MKQ68_13095</name>
</gene>